<evidence type="ECO:0000256" key="5">
    <source>
        <dbReference type="PIRSR" id="PIRSR000137-1"/>
    </source>
</evidence>
<dbReference type="RefSeq" id="XP_007395103.1">
    <property type="nucleotide sequence ID" value="XM_007395041.1"/>
</dbReference>
<dbReference type="InterPro" id="IPR000172">
    <property type="entry name" value="GMC_OxRdtase_N"/>
</dbReference>
<dbReference type="HOGENOM" id="CLU_002865_7_2_1"/>
<dbReference type="AlphaFoldDB" id="K5X3C0"/>
<dbReference type="InParanoid" id="K5X3C0"/>
<organism evidence="8 9">
    <name type="scientific">Phanerochaete carnosa (strain HHB-10118-sp)</name>
    <name type="common">White-rot fungus</name>
    <name type="synonym">Peniophora carnosa</name>
    <dbReference type="NCBI Taxonomy" id="650164"/>
    <lineage>
        <taxon>Eukaryota</taxon>
        <taxon>Fungi</taxon>
        <taxon>Dikarya</taxon>
        <taxon>Basidiomycota</taxon>
        <taxon>Agaricomycotina</taxon>
        <taxon>Agaricomycetes</taxon>
        <taxon>Polyporales</taxon>
        <taxon>Phanerochaetaceae</taxon>
        <taxon>Phanerochaete</taxon>
    </lineage>
</organism>
<dbReference type="InterPro" id="IPR012132">
    <property type="entry name" value="GMC_OxRdtase"/>
</dbReference>
<evidence type="ECO:0000256" key="3">
    <source>
        <dbReference type="ARBA" id="ARBA00022630"/>
    </source>
</evidence>
<dbReference type="InterPro" id="IPR036188">
    <property type="entry name" value="FAD/NAD-bd_sf"/>
</dbReference>
<evidence type="ECO:0000256" key="4">
    <source>
        <dbReference type="ARBA" id="ARBA00022827"/>
    </source>
</evidence>
<name>K5X3C0_PHACS</name>
<dbReference type="GO" id="GO:0050660">
    <property type="term" value="F:flavin adenine dinucleotide binding"/>
    <property type="evidence" value="ECO:0007669"/>
    <property type="project" value="InterPro"/>
</dbReference>
<dbReference type="Pfam" id="PF05199">
    <property type="entry name" value="GMC_oxred_C"/>
    <property type="match status" value="1"/>
</dbReference>
<dbReference type="PANTHER" id="PTHR11552">
    <property type="entry name" value="GLUCOSE-METHANOL-CHOLINE GMC OXIDOREDUCTASE"/>
    <property type="match status" value="1"/>
</dbReference>
<dbReference type="OrthoDB" id="269227at2759"/>
<dbReference type="EMBL" id="JH930471">
    <property type="protein sequence ID" value="EKM57287.1"/>
    <property type="molecule type" value="Genomic_DNA"/>
</dbReference>
<feature type="binding site" evidence="6">
    <location>
        <position position="304"/>
    </location>
    <ligand>
        <name>FAD</name>
        <dbReference type="ChEBI" id="CHEBI:57692"/>
    </ligand>
</feature>
<evidence type="ECO:0000256" key="1">
    <source>
        <dbReference type="ARBA" id="ARBA00001974"/>
    </source>
</evidence>
<feature type="active site" description="Proton donor" evidence="5">
    <location>
        <position position="594"/>
    </location>
</feature>
<reference evidence="8 9" key="1">
    <citation type="journal article" date="2012" name="BMC Genomics">
        <title>Comparative genomics of the white-rot fungi, Phanerochaete carnosa and P. chrysosporium, to elucidate the genetic basis of the distinct wood types they colonize.</title>
        <authorList>
            <person name="Suzuki H."/>
            <person name="MacDonald J."/>
            <person name="Syed K."/>
            <person name="Salamov A."/>
            <person name="Hori C."/>
            <person name="Aerts A."/>
            <person name="Henrissat B."/>
            <person name="Wiebenga A."/>
            <person name="vanKuyk P.A."/>
            <person name="Barry K."/>
            <person name="Lindquist E."/>
            <person name="LaButti K."/>
            <person name="Lapidus A."/>
            <person name="Lucas S."/>
            <person name="Coutinho P."/>
            <person name="Gong Y."/>
            <person name="Samejima M."/>
            <person name="Mahadevan R."/>
            <person name="Abou-Zaid M."/>
            <person name="de Vries R.P."/>
            <person name="Igarashi K."/>
            <person name="Yadav J.S."/>
            <person name="Grigoriev I.V."/>
            <person name="Master E.R."/>
        </authorList>
    </citation>
    <scope>NUCLEOTIDE SEQUENCE [LARGE SCALE GENOMIC DNA]</scope>
    <source>
        <strain evidence="8 9">HHB-10118-sp</strain>
    </source>
</reference>
<evidence type="ECO:0000256" key="2">
    <source>
        <dbReference type="ARBA" id="ARBA00010790"/>
    </source>
</evidence>
<gene>
    <name evidence="8" type="ORF">PHACADRAFT_208389</name>
</gene>
<dbReference type="SUPFAM" id="SSF51905">
    <property type="entry name" value="FAD/NAD(P)-binding domain"/>
    <property type="match status" value="1"/>
</dbReference>
<protein>
    <recommendedName>
        <fullName evidence="7">Glucose-methanol-choline oxidoreductase N-terminal domain-containing protein</fullName>
    </recommendedName>
</protein>
<dbReference type="STRING" id="650164.K5X3C0"/>
<evidence type="ECO:0000313" key="8">
    <source>
        <dbReference type="EMBL" id="EKM57287.1"/>
    </source>
</evidence>
<dbReference type="GeneID" id="18912733"/>
<evidence type="ECO:0000256" key="6">
    <source>
        <dbReference type="PIRSR" id="PIRSR000137-2"/>
    </source>
</evidence>
<dbReference type="PROSITE" id="PS00624">
    <property type="entry name" value="GMC_OXRED_2"/>
    <property type="match status" value="1"/>
</dbReference>
<dbReference type="PANTHER" id="PTHR11552:SF147">
    <property type="entry name" value="CHOLINE DEHYDROGENASE, MITOCHONDRIAL"/>
    <property type="match status" value="1"/>
</dbReference>
<feature type="binding site" evidence="6">
    <location>
        <begin position="85"/>
        <end position="86"/>
    </location>
    <ligand>
        <name>FAD</name>
        <dbReference type="ChEBI" id="CHEBI:57692"/>
    </ligand>
</feature>
<dbReference type="InterPro" id="IPR007867">
    <property type="entry name" value="GMC_OxRtase_C"/>
</dbReference>
<dbReference type="Pfam" id="PF00732">
    <property type="entry name" value="GMC_oxred_N"/>
    <property type="match status" value="1"/>
</dbReference>
<comment type="similarity">
    <text evidence="2">Belongs to the GMC oxidoreductase family.</text>
</comment>
<evidence type="ECO:0000313" key="9">
    <source>
        <dbReference type="Proteomes" id="UP000008370"/>
    </source>
</evidence>
<comment type="cofactor">
    <cofactor evidence="1 6">
        <name>FAD</name>
        <dbReference type="ChEBI" id="CHEBI:57692"/>
    </cofactor>
</comment>
<feature type="active site" description="Proton acceptor" evidence="5">
    <location>
        <position position="637"/>
    </location>
</feature>
<proteinExistence type="inferred from homology"/>
<dbReference type="KEGG" id="pco:PHACADRAFT_208389"/>
<dbReference type="GO" id="GO:0016614">
    <property type="term" value="F:oxidoreductase activity, acting on CH-OH group of donors"/>
    <property type="evidence" value="ECO:0007669"/>
    <property type="project" value="InterPro"/>
</dbReference>
<keyword evidence="4 6" id="KW-0274">FAD</keyword>
<accession>K5X3C0</accession>
<evidence type="ECO:0000259" key="7">
    <source>
        <dbReference type="PROSITE" id="PS00624"/>
    </source>
</evidence>
<dbReference type="SUPFAM" id="SSF54373">
    <property type="entry name" value="FAD-linked reductases, C-terminal domain"/>
    <property type="match status" value="1"/>
</dbReference>
<keyword evidence="3" id="KW-0285">Flavoprotein</keyword>
<dbReference type="PIRSF" id="PIRSF000137">
    <property type="entry name" value="Alcohol_oxidase"/>
    <property type="match status" value="1"/>
</dbReference>
<dbReference type="Gene3D" id="3.50.50.60">
    <property type="entry name" value="FAD/NAD(P)-binding domain"/>
    <property type="match status" value="1"/>
</dbReference>
<dbReference type="Proteomes" id="UP000008370">
    <property type="component" value="Unassembled WGS sequence"/>
</dbReference>
<keyword evidence="9" id="KW-1185">Reference proteome</keyword>
<sequence>MNKLTSILQSPNVQIAMNSPLVRTSAALGAFCIVLAWYSRKQTTVKSAQASKLITDLSQVARKAKGTDNEYAHDEFDVIIIGGGTTGCCIAARLSEDPSIRVLLLEAGQSGLNLPEAQIPCAWTGFWLTEHEWGMFTEPQEHAGGRQIYWPRAKLLGGCTNMNAMMFNFGAPTDYDEWAELQKGQTGATGWTFQELHPYFRKFEKYSPSKQFPDVDVTLHGAEGFVRTGYHGHFAPNSKAFIKSSLNAGIAHSHDVNTHKGPLGVTKIMTYIDPKGRRSTAETAYMTSDVLARPNLKVATNARVQRILFDTSSGSPVATGVEFKDKAGNKFVAKALKEVVLSAGAVHSPQILMLSGVGPADHLQSLDIPIVKDLAGVGSHLRDHIVVDLHYLDKTKSSLSFLKPQTFEQNLKLMSALAQYKLTGTGPLTTNIAEAAAFVRSDDLDLFPLSQYPPETMPEDLTTGAGAPDLELYNSIMTYIEHNLKGPACPGQYTFGLHCVLLRPKSHGTLRLRSKNPDDAPVLDPMYLSDEGKSDVKCLIRGVRLLDKIAHTAPLAAMIDPAGDGHPDLNHNIGMLDDAALERWVREHVQTMYHPTCTCRMAPVEDAGVVDPFLRVHGIGNVRVADASIFPEINAGHTTAPCYAIGEKVADLIKADIGSGRVWKRDEELGLDVKARSNVVVGGENFDPSP</sequence>
<dbReference type="Gene3D" id="3.30.560.10">
    <property type="entry name" value="Glucose Oxidase, domain 3"/>
    <property type="match status" value="1"/>
</dbReference>
<feature type="domain" description="Glucose-methanol-choline oxidoreductase N-terminal" evidence="7">
    <location>
        <begin position="344"/>
        <end position="358"/>
    </location>
</feature>